<protein>
    <submittedName>
        <fullName evidence="10">(Atlantic silverside) hypothetical protein</fullName>
    </submittedName>
</protein>
<evidence type="ECO:0000256" key="4">
    <source>
        <dbReference type="ARBA" id="ARBA00022741"/>
    </source>
</evidence>
<dbReference type="CDD" id="cd18589">
    <property type="entry name" value="ABC_6TM_TAP1"/>
    <property type="match status" value="1"/>
</dbReference>
<evidence type="ECO:0000256" key="2">
    <source>
        <dbReference type="ARBA" id="ARBA00022448"/>
    </source>
</evidence>
<proteinExistence type="predicted"/>
<dbReference type="InterPro" id="IPR039421">
    <property type="entry name" value="Type_1_exporter"/>
</dbReference>
<sequence>MNLFVLFFFSGSPSSLHFLQVDNRPCSLLPSTCFPYATEAASFLRAAIRLQPPAFPVLPELTAVIGLRGLREEIGTREEEEEDQAPAPEPTPAWIWAVVAVSIGLLLVLPLSVFLVTRRLRGRRPSPGADPGLDLGGGGRVHRAAAGFAPVRVPGDASSPGATVREGRGEAEIKGLCVDACVTRAVRVLQLSPLLLPHPLLALWGGALARACALGLVPWGGRVGWESLAVLCLHYPAYSSLLWAMGRPIMEQLWGWHSWERLFQGYAVTAVARLYWNRAAAWMTKGAGPPGKGAGPLGKGAGPDPAASLKRLLGYMRPHAGRFAAVLTLVVLSSYGEMAVPKYTGHMADWINQDAPDAFSQAITVMTLLTVASAVLEFVCDLMYNITMSLIHTSVQAAVFQAVLKQEIAFFDASPTGELVSRITTDTNDMSEALSEKLSLLMWYSARFGFLLYFMLSQSWQMTLLTCMGLPIIWVIPELTGHFHQTIAARVQESLAKANQVATETFSCMKTVRSFANEDGETEKYRRRLEDTYGLKKQEAAAYAASTCANSMTTLALKVCILYYGGTLVTMGTVSSGELVSFVLYELQFASAVEAVMRYYPEVKKAIGASEKIFEYLDREPRAPPSGSLAPEHLTGHVQFRNVKFSYSGKTEENSLVLKDVSLEVKPGQVTALVGLNRSGKSTCVKLLERFYQPQAGEILLDGKPLHSYRDDYLHQQIAVVSQECVLFARSVRENITYGYENATDEEVYRAARMASAHGFIQELSSGYHTGGTHLFIYLFNQDSAH</sequence>
<comment type="caution">
    <text evidence="10">The sequence shown here is derived from an EMBL/GenBank/DDBJ whole genome shotgun (WGS) entry which is preliminary data.</text>
</comment>
<reference evidence="10" key="1">
    <citation type="submission" date="2021-05" db="EMBL/GenBank/DDBJ databases">
        <authorList>
            <person name="Tigano A."/>
        </authorList>
    </citation>
    <scope>NUCLEOTIDE SEQUENCE</scope>
</reference>
<dbReference type="InterPro" id="IPR003439">
    <property type="entry name" value="ABC_transporter-like_ATP-bd"/>
</dbReference>
<keyword evidence="5" id="KW-0067">ATP-binding</keyword>
<feature type="transmembrane region" description="Helical" evidence="8">
    <location>
        <begin position="438"/>
        <end position="456"/>
    </location>
</feature>
<dbReference type="Gene3D" id="3.40.50.300">
    <property type="entry name" value="P-loop containing nucleotide triphosphate hydrolases"/>
    <property type="match status" value="1"/>
</dbReference>
<dbReference type="PANTHER" id="PTHR43394">
    <property type="entry name" value="ATP-DEPENDENT PERMEASE MDL1, MITOCHONDRIAL"/>
    <property type="match status" value="1"/>
</dbReference>
<dbReference type="Pfam" id="PF00664">
    <property type="entry name" value="ABC_membrane"/>
    <property type="match status" value="1"/>
</dbReference>
<keyword evidence="2" id="KW-0813">Transport</keyword>
<evidence type="ECO:0000256" key="5">
    <source>
        <dbReference type="ARBA" id="ARBA00022840"/>
    </source>
</evidence>
<evidence type="ECO:0000256" key="8">
    <source>
        <dbReference type="SAM" id="Phobius"/>
    </source>
</evidence>
<dbReference type="GO" id="GO:0005524">
    <property type="term" value="F:ATP binding"/>
    <property type="evidence" value="ECO:0007669"/>
    <property type="project" value="UniProtKB-KW"/>
</dbReference>
<dbReference type="Pfam" id="PF00005">
    <property type="entry name" value="ABC_tran"/>
    <property type="match status" value="1"/>
</dbReference>
<dbReference type="PROSITE" id="PS50929">
    <property type="entry name" value="ABC_TM1F"/>
    <property type="match status" value="1"/>
</dbReference>
<dbReference type="EMBL" id="CAJRST010038888">
    <property type="protein sequence ID" value="CAG6013760.1"/>
    <property type="molecule type" value="Genomic_DNA"/>
</dbReference>
<dbReference type="Proteomes" id="UP000677803">
    <property type="component" value="Unassembled WGS sequence"/>
</dbReference>
<feature type="transmembrane region" description="Helical" evidence="8">
    <location>
        <begin position="93"/>
        <end position="116"/>
    </location>
</feature>
<evidence type="ECO:0000256" key="7">
    <source>
        <dbReference type="ARBA" id="ARBA00023136"/>
    </source>
</evidence>
<dbReference type="GO" id="GO:0016887">
    <property type="term" value="F:ATP hydrolysis activity"/>
    <property type="evidence" value="ECO:0007669"/>
    <property type="project" value="InterPro"/>
</dbReference>
<dbReference type="FunFam" id="1.20.1560.10:FF:000215">
    <property type="entry name" value="ABC transporter B family member 4"/>
    <property type="match status" value="1"/>
</dbReference>
<evidence type="ECO:0000313" key="11">
    <source>
        <dbReference type="Proteomes" id="UP000677803"/>
    </source>
</evidence>
<dbReference type="PRINTS" id="PR01896">
    <property type="entry name" value="TAP1PROTEIN"/>
</dbReference>
<dbReference type="GO" id="GO:0015421">
    <property type="term" value="F:ABC-type oligopeptide transporter activity"/>
    <property type="evidence" value="ECO:0007669"/>
    <property type="project" value="TreeGrafter"/>
</dbReference>
<evidence type="ECO:0000256" key="3">
    <source>
        <dbReference type="ARBA" id="ARBA00022692"/>
    </source>
</evidence>
<evidence type="ECO:0000256" key="6">
    <source>
        <dbReference type="ARBA" id="ARBA00022989"/>
    </source>
</evidence>
<evidence type="ECO:0000259" key="9">
    <source>
        <dbReference type="PROSITE" id="PS50929"/>
    </source>
</evidence>
<keyword evidence="7 8" id="KW-0472">Membrane</keyword>
<dbReference type="OrthoDB" id="6500128at2759"/>
<organism evidence="10 11">
    <name type="scientific">Menidia menidia</name>
    <name type="common">Atlantic silverside</name>
    <dbReference type="NCBI Taxonomy" id="238744"/>
    <lineage>
        <taxon>Eukaryota</taxon>
        <taxon>Metazoa</taxon>
        <taxon>Chordata</taxon>
        <taxon>Craniata</taxon>
        <taxon>Vertebrata</taxon>
        <taxon>Euteleostomi</taxon>
        <taxon>Actinopterygii</taxon>
        <taxon>Neopterygii</taxon>
        <taxon>Teleostei</taxon>
        <taxon>Neoteleostei</taxon>
        <taxon>Acanthomorphata</taxon>
        <taxon>Ovalentaria</taxon>
        <taxon>Atherinomorphae</taxon>
        <taxon>Atheriniformes</taxon>
        <taxon>Atherinopsidae</taxon>
        <taxon>Menidiinae</taxon>
        <taxon>Menidia</taxon>
    </lineage>
</organism>
<keyword evidence="3 8" id="KW-0812">Transmembrane</keyword>
<dbReference type="Gene3D" id="3.30.70.3310">
    <property type="match status" value="1"/>
</dbReference>
<evidence type="ECO:0000313" key="10">
    <source>
        <dbReference type="EMBL" id="CAG6013760.1"/>
    </source>
</evidence>
<feature type="transmembrane region" description="Helical" evidence="8">
    <location>
        <begin position="320"/>
        <end position="338"/>
    </location>
</feature>
<dbReference type="Gene3D" id="1.20.1560.10">
    <property type="entry name" value="ABC transporter type 1, transmembrane domain"/>
    <property type="match status" value="1"/>
</dbReference>
<dbReference type="SUPFAM" id="SSF52540">
    <property type="entry name" value="P-loop containing nucleoside triphosphate hydrolases"/>
    <property type="match status" value="1"/>
</dbReference>
<evidence type="ECO:0000256" key="1">
    <source>
        <dbReference type="ARBA" id="ARBA00004141"/>
    </source>
</evidence>
<dbReference type="AlphaFoldDB" id="A0A8S4BTB8"/>
<keyword evidence="4" id="KW-0547">Nucleotide-binding</keyword>
<feature type="domain" description="ABC transmembrane type-1" evidence="9">
    <location>
        <begin position="324"/>
        <end position="605"/>
    </location>
</feature>
<keyword evidence="11" id="KW-1185">Reference proteome</keyword>
<dbReference type="InterPro" id="IPR011527">
    <property type="entry name" value="ABC1_TM_dom"/>
</dbReference>
<dbReference type="GO" id="GO:0016020">
    <property type="term" value="C:membrane"/>
    <property type="evidence" value="ECO:0007669"/>
    <property type="project" value="UniProtKB-SubCell"/>
</dbReference>
<feature type="transmembrane region" description="Helical" evidence="8">
    <location>
        <begin position="358"/>
        <end position="380"/>
    </location>
</feature>
<comment type="subcellular location">
    <subcellularLocation>
        <location evidence="1">Membrane</location>
        <topology evidence="1">Multi-pass membrane protein</topology>
    </subcellularLocation>
</comment>
<dbReference type="PANTHER" id="PTHR43394:SF13">
    <property type="entry name" value="ANTIGEN PEPTIDE TRANSPORTER 1"/>
    <property type="match status" value="1"/>
</dbReference>
<accession>A0A8S4BTB8</accession>
<dbReference type="InterPro" id="IPR027417">
    <property type="entry name" value="P-loop_NTPase"/>
</dbReference>
<dbReference type="SUPFAM" id="SSF90123">
    <property type="entry name" value="ABC transporter transmembrane region"/>
    <property type="match status" value="1"/>
</dbReference>
<name>A0A8S4BTB8_9TELE</name>
<keyword evidence="6 8" id="KW-1133">Transmembrane helix</keyword>
<dbReference type="InterPro" id="IPR036640">
    <property type="entry name" value="ABC1_TM_sf"/>
</dbReference>
<gene>
    <name evidence="10" type="ORF">MMEN_LOCUS19185</name>
</gene>